<dbReference type="Proteomes" id="UP000006898">
    <property type="component" value="Chromosome"/>
</dbReference>
<protein>
    <submittedName>
        <fullName evidence="1">Uncharacterized protein</fullName>
    </submittedName>
</protein>
<proteinExistence type="predicted"/>
<dbReference type="HOGENOM" id="CLU_2245014_0_0_0"/>
<organism evidence="1 2">
    <name type="scientific">Methylomirabilis oxygeniifera</name>
    <dbReference type="NCBI Taxonomy" id="671143"/>
    <lineage>
        <taxon>Bacteria</taxon>
        <taxon>Candidatus Methylomirabilota</taxon>
        <taxon>Candidatus Methylomirabilia</taxon>
        <taxon>Candidatus Methylomirabilales</taxon>
        <taxon>Candidatus Methylomirabilaceae</taxon>
        <taxon>Candidatus Methylomirabilis</taxon>
    </lineage>
</organism>
<dbReference type="EMBL" id="FP565575">
    <property type="protein sequence ID" value="CBE69676.1"/>
    <property type="molecule type" value="Genomic_DNA"/>
</dbReference>
<name>D5MK54_METO1</name>
<gene>
    <name evidence="1" type="ORF">DAMO_2603</name>
</gene>
<evidence type="ECO:0000313" key="2">
    <source>
        <dbReference type="Proteomes" id="UP000006898"/>
    </source>
</evidence>
<accession>D5MK54</accession>
<evidence type="ECO:0000313" key="1">
    <source>
        <dbReference type="EMBL" id="CBE69676.1"/>
    </source>
</evidence>
<sequence>MLTDSGLVCGRTEVYRIAARLRNGKYGTASVRIRHVKLVPDVRSSRSGDKHEDCGYDDSGDCCDQEDKGPSGPVRIVGCGTKSHNYPLIGGMKAGLRRLLTSSV</sequence>
<reference evidence="1 2" key="1">
    <citation type="journal article" date="2010" name="Nature">
        <title>Nitrite-driven anaerobic methane oxidation by oxygenic bacteria.</title>
        <authorList>
            <person name="Ettwig K.F."/>
            <person name="Butler M.K."/>
            <person name="Le Paslier D."/>
            <person name="Pelletier E."/>
            <person name="Mangenot S."/>
            <person name="Kuypers M.M.M."/>
            <person name="Schreiber F."/>
            <person name="Dutilh B.E."/>
            <person name="Zedelius J."/>
            <person name="de Beer D."/>
            <person name="Gloerich J."/>
            <person name="Wessels H.J.C.T."/>
            <person name="van Allen T."/>
            <person name="Luesken F."/>
            <person name="Wu M."/>
            <person name="van de Pas-Schoonen K.T."/>
            <person name="Op den Camp H.J.M."/>
            <person name="Janssen-Megens E.M."/>
            <person name="Francoijs K-J."/>
            <person name="Stunnenberg H."/>
            <person name="Weissenbach J."/>
            <person name="Jetten M.S.M."/>
            <person name="Strous M."/>
        </authorList>
    </citation>
    <scope>NUCLEOTIDE SEQUENCE [LARGE SCALE GENOMIC DNA]</scope>
</reference>
<dbReference type="STRING" id="671143.DAMO_2603"/>
<dbReference type="AlphaFoldDB" id="D5MK54"/>
<dbReference type="KEGG" id="mox:DAMO_2603"/>